<dbReference type="EMBL" id="JYDO01000024">
    <property type="protein sequence ID" value="KRZ76930.1"/>
    <property type="molecule type" value="Genomic_DNA"/>
</dbReference>
<dbReference type="Proteomes" id="UP000054843">
    <property type="component" value="Unassembled WGS sequence"/>
</dbReference>
<name>A0A0V1MYS8_9BILA</name>
<reference evidence="1 2" key="1">
    <citation type="submission" date="2015-01" db="EMBL/GenBank/DDBJ databases">
        <title>Evolution of Trichinella species and genotypes.</title>
        <authorList>
            <person name="Korhonen P.K."/>
            <person name="Edoardo P."/>
            <person name="Giuseppe L.R."/>
            <person name="Gasser R.B."/>
        </authorList>
    </citation>
    <scope>NUCLEOTIDE SEQUENCE [LARGE SCALE GENOMIC DNA]</scope>
    <source>
        <strain evidence="1">ISS1980</strain>
    </source>
</reference>
<sequence>MHLEISNLGTIAAMCNQLDSIAVLTRQRYYVCFLNRHCYQKYQIHLHHHPIYFHSHLHFLSLAQIRWRQETVISTTRRPELITATLPYQQDELFLHQPEVAIRTSVSQHGSKGEESDMIQKE</sequence>
<accession>A0A0V1MYS8</accession>
<evidence type="ECO:0000313" key="1">
    <source>
        <dbReference type="EMBL" id="KRZ76930.1"/>
    </source>
</evidence>
<organism evidence="1 2">
    <name type="scientific">Trichinella papuae</name>
    <dbReference type="NCBI Taxonomy" id="268474"/>
    <lineage>
        <taxon>Eukaryota</taxon>
        <taxon>Metazoa</taxon>
        <taxon>Ecdysozoa</taxon>
        <taxon>Nematoda</taxon>
        <taxon>Enoplea</taxon>
        <taxon>Dorylaimia</taxon>
        <taxon>Trichinellida</taxon>
        <taxon>Trichinellidae</taxon>
        <taxon>Trichinella</taxon>
    </lineage>
</organism>
<comment type="caution">
    <text evidence="1">The sequence shown here is derived from an EMBL/GenBank/DDBJ whole genome shotgun (WGS) entry which is preliminary data.</text>
</comment>
<proteinExistence type="predicted"/>
<dbReference type="AlphaFoldDB" id="A0A0V1MYS8"/>
<keyword evidence="2" id="KW-1185">Reference proteome</keyword>
<protein>
    <submittedName>
        <fullName evidence="1">Uncharacterized protein</fullName>
    </submittedName>
</protein>
<gene>
    <name evidence="1" type="ORF">T10_7602</name>
</gene>
<evidence type="ECO:0000313" key="2">
    <source>
        <dbReference type="Proteomes" id="UP000054843"/>
    </source>
</evidence>